<protein>
    <submittedName>
        <fullName evidence="1">Uncharacterized protein</fullName>
    </submittedName>
</protein>
<dbReference type="AlphaFoldDB" id="G5N8Q1"/>
<organism evidence="1 2">
    <name type="scientific">Salmonella enterica subsp. enterica serovar Inverness str. R8-3668</name>
    <dbReference type="NCBI Taxonomy" id="913075"/>
    <lineage>
        <taxon>Bacteria</taxon>
        <taxon>Pseudomonadati</taxon>
        <taxon>Pseudomonadota</taxon>
        <taxon>Gammaproteobacteria</taxon>
        <taxon>Enterobacterales</taxon>
        <taxon>Enterobacteriaceae</taxon>
        <taxon>Salmonella</taxon>
    </lineage>
</organism>
<evidence type="ECO:0000313" key="1">
    <source>
        <dbReference type="EMBL" id="EHC61995.1"/>
    </source>
</evidence>
<accession>G5N8Q1</accession>
<gene>
    <name evidence="1" type="ORF">LTSEINV_0717</name>
</gene>
<feature type="non-terminal residue" evidence="1">
    <location>
        <position position="1"/>
    </location>
</feature>
<proteinExistence type="predicted"/>
<comment type="caution">
    <text evidence="1">The sequence shown here is derived from an EMBL/GenBank/DDBJ whole genome shotgun (WGS) entry which is preliminary data.</text>
</comment>
<name>G5N8Q1_SALET</name>
<sequence length="42" mass="4803">LFKGFAGWISAAPSGNGGLFKSHHRMLFVRCFEFGNLLRFER</sequence>
<dbReference type="EMBL" id="AFCO01000255">
    <property type="protein sequence ID" value="EHC61995.1"/>
    <property type="molecule type" value="Genomic_DNA"/>
</dbReference>
<dbReference type="Proteomes" id="UP000003532">
    <property type="component" value="Unassembled WGS sequence"/>
</dbReference>
<reference evidence="1 2" key="1">
    <citation type="journal article" date="2011" name="BMC Genomics">
        <title>Genome sequencing reveals diversification of virulence factor content and possible host adaptation in distinct subpopulations of Salmonella enterica.</title>
        <authorList>
            <person name="den Bakker H.C."/>
            <person name="Moreno Switt A.I."/>
            <person name="Govoni G."/>
            <person name="Cummings C.A."/>
            <person name="Ranieri M.L."/>
            <person name="Degoricija L."/>
            <person name="Hoelzer K."/>
            <person name="Rodriguez-Rivera L.D."/>
            <person name="Brown S."/>
            <person name="Bolchacova E."/>
            <person name="Furtado M.R."/>
            <person name="Wiedmann M."/>
        </authorList>
    </citation>
    <scope>NUCLEOTIDE SEQUENCE [LARGE SCALE GENOMIC DNA]</scope>
    <source>
        <strain evidence="1 2">R8-3668</strain>
    </source>
</reference>
<evidence type="ECO:0000313" key="2">
    <source>
        <dbReference type="Proteomes" id="UP000003532"/>
    </source>
</evidence>